<gene>
    <name evidence="2" type="ORF">EPI10_030907</name>
</gene>
<keyword evidence="3" id="KW-1185">Reference proteome</keyword>
<reference evidence="3" key="1">
    <citation type="journal article" date="2019" name="Plant Biotechnol. J.">
        <title>Genome sequencing of the Australian wild diploid species Gossypium australe highlights disease resistance and delayed gland morphogenesis.</title>
        <authorList>
            <person name="Cai Y."/>
            <person name="Cai X."/>
            <person name="Wang Q."/>
            <person name="Wang P."/>
            <person name="Zhang Y."/>
            <person name="Cai C."/>
            <person name="Xu Y."/>
            <person name="Wang K."/>
            <person name="Zhou Z."/>
            <person name="Wang C."/>
            <person name="Geng S."/>
            <person name="Li B."/>
            <person name="Dong Q."/>
            <person name="Hou Y."/>
            <person name="Wang H."/>
            <person name="Ai P."/>
            <person name="Liu Z."/>
            <person name="Yi F."/>
            <person name="Sun M."/>
            <person name="An G."/>
            <person name="Cheng J."/>
            <person name="Zhang Y."/>
            <person name="Shi Q."/>
            <person name="Xie Y."/>
            <person name="Shi X."/>
            <person name="Chang Y."/>
            <person name="Huang F."/>
            <person name="Chen Y."/>
            <person name="Hong S."/>
            <person name="Mi L."/>
            <person name="Sun Q."/>
            <person name="Zhang L."/>
            <person name="Zhou B."/>
            <person name="Peng R."/>
            <person name="Zhang X."/>
            <person name="Liu F."/>
        </authorList>
    </citation>
    <scope>NUCLEOTIDE SEQUENCE [LARGE SCALE GENOMIC DNA]</scope>
    <source>
        <strain evidence="3">cv. PA1801</strain>
    </source>
</reference>
<feature type="domain" description="Integrase zinc-binding" evidence="1">
    <location>
        <begin position="2"/>
        <end position="51"/>
    </location>
</feature>
<dbReference type="Pfam" id="PF17921">
    <property type="entry name" value="Integrase_H2C2"/>
    <property type="match status" value="1"/>
</dbReference>
<evidence type="ECO:0000313" key="2">
    <source>
        <dbReference type="EMBL" id="KAA3487051.1"/>
    </source>
</evidence>
<protein>
    <submittedName>
        <fullName evidence="2">Integrase</fullName>
    </submittedName>
</protein>
<dbReference type="OrthoDB" id="1938712at2759"/>
<name>A0A5B6WYJ8_9ROSI</name>
<dbReference type="AlphaFoldDB" id="A0A5B6WYJ8"/>
<dbReference type="Gene3D" id="1.10.340.70">
    <property type="match status" value="1"/>
</dbReference>
<evidence type="ECO:0000259" key="1">
    <source>
        <dbReference type="Pfam" id="PF17921"/>
    </source>
</evidence>
<comment type="caution">
    <text evidence="2">The sequence shown here is derived from an EMBL/GenBank/DDBJ whole genome shotgun (WGS) entry which is preliminary data.</text>
</comment>
<accession>A0A5B6WYJ8</accession>
<dbReference type="EMBL" id="SMMG02000001">
    <property type="protein sequence ID" value="KAA3487051.1"/>
    <property type="molecule type" value="Genomic_DNA"/>
</dbReference>
<proteinExistence type="predicted"/>
<evidence type="ECO:0000313" key="3">
    <source>
        <dbReference type="Proteomes" id="UP000325315"/>
    </source>
</evidence>
<dbReference type="InterPro" id="IPR041588">
    <property type="entry name" value="Integrase_H2C2"/>
</dbReference>
<sequence length="118" mass="13812">MIFSETHNSPYAMNLGSNKMYYDLCKLYWWLKLKLAITEFVAKCFTCQKVEAEHQYSSGLLQPLKVREWKWERITMYFVLGLSLSTTKKDDIQKTCNDTVFWCSLKVGNVVNSGKVHL</sequence>
<dbReference type="Proteomes" id="UP000325315">
    <property type="component" value="Unassembled WGS sequence"/>
</dbReference>
<organism evidence="2 3">
    <name type="scientific">Gossypium australe</name>
    <dbReference type="NCBI Taxonomy" id="47621"/>
    <lineage>
        <taxon>Eukaryota</taxon>
        <taxon>Viridiplantae</taxon>
        <taxon>Streptophyta</taxon>
        <taxon>Embryophyta</taxon>
        <taxon>Tracheophyta</taxon>
        <taxon>Spermatophyta</taxon>
        <taxon>Magnoliopsida</taxon>
        <taxon>eudicotyledons</taxon>
        <taxon>Gunneridae</taxon>
        <taxon>Pentapetalae</taxon>
        <taxon>rosids</taxon>
        <taxon>malvids</taxon>
        <taxon>Malvales</taxon>
        <taxon>Malvaceae</taxon>
        <taxon>Malvoideae</taxon>
        <taxon>Gossypium</taxon>
    </lineage>
</organism>